<dbReference type="InterPro" id="IPR007436">
    <property type="entry name" value="DUF485"/>
</dbReference>
<evidence type="ECO:0000313" key="2">
    <source>
        <dbReference type="Proteomes" id="UP000182725"/>
    </source>
</evidence>
<dbReference type="Pfam" id="PF04341">
    <property type="entry name" value="DUF485"/>
    <property type="match status" value="1"/>
</dbReference>
<gene>
    <name evidence="1" type="ORF">SAMN04489740_1830</name>
</gene>
<dbReference type="PANTHER" id="PTHR38441">
    <property type="entry name" value="INTEGRAL MEMBRANE PROTEIN-RELATED"/>
    <property type="match status" value="1"/>
</dbReference>
<dbReference type="RefSeq" id="WP_044579152.1">
    <property type="nucleotide sequence ID" value="NZ_CP013745.1"/>
</dbReference>
<accession>A0A0U3PSX3</accession>
<dbReference type="AlphaFoldDB" id="A0A0U3PSX3"/>
<dbReference type="eggNOG" id="COG3162">
    <property type="taxonomic scope" value="Bacteria"/>
</dbReference>
<proteinExistence type="predicted"/>
<reference evidence="1 2" key="1">
    <citation type="submission" date="2016-10" db="EMBL/GenBank/DDBJ databases">
        <authorList>
            <person name="de Groot N.N."/>
        </authorList>
    </citation>
    <scope>NUCLEOTIDE SEQUENCE [LARGE SCALE GENOMIC DNA]</scope>
    <source>
        <strain evidence="1 2">DSM 22274</strain>
    </source>
</reference>
<evidence type="ECO:0000313" key="1">
    <source>
        <dbReference type="EMBL" id="SEE58438.1"/>
    </source>
</evidence>
<name>A0A0U3PSX3_9MICC</name>
<accession>A0A1H5K374</accession>
<sequence length="122" mass="13886">MGNSAHASTPGPVDFVAEQRSPEFQELRKSHRSFVFPVAAGFLIWYFAYVLLAAYAHDFMSIKVWGSINVGLLLGLLQFVTTFGITTWYVTYANRRLDPQAAVIRQRLEKQIEEADMNKEEV</sequence>
<protein>
    <submittedName>
        <fullName evidence="1">Uncharacterized membrane protein, DUF485 family</fullName>
    </submittedName>
</protein>
<dbReference type="Proteomes" id="UP000182725">
    <property type="component" value="Unassembled WGS sequence"/>
</dbReference>
<dbReference type="EMBL" id="FNTV01000001">
    <property type="protein sequence ID" value="SEE58438.1"/>
    <property type="molecule type" value="Genomic_DNA"/>
</dbReference>
<dbReference type="KEGG" id="arw:MB46_03540"/>
<organism evidence="1 2">
    <name type="scientific">Arthrobacter alpinus</name>
    <dbReference type="NCBI Taxonomy" id="656366"/>
    <lineage>
        <taxon>Bacteria</taxon>
        <taxon>Bacillati</taxon>
        <taxon>Actinomycetota</taxon>
        <taxon>Actinomycetes</taxon>
        <taxon>Micrococcales</taxon>
        <taxon>Micrococcaceae</taxon>
        <taxon>Arthrobacter</taxon>
    </lineage>
</organism>
<dbReference type="PANTHER" id="PTHR38441:SF1">
    <property type="entry name" value="MEMBRANE PROTEIN"/>
    <property type="match status" value="1"/>
</dbReference>
<dbReference type="STRING" id="656366.AS189_15385"/>